<dbReference type="EMBL" id="JBBHLL010000293">
    <property type="protein sequence ID" value="KAK7806705.1"/>
    <property type="molecule type" value="Genomic_DNA"/>
</dbReference>
<proteinExistence type="predicted"/>
<sequence>MCVSSSSSTNNNGNHHDEAPVLNNKHLRVPNIIITPPTPTGMVLPRDSQQPVWMDETMSYQDDGELDPEA</sequence>
<feature type="compositionally biased region" description="Low complexity" evidence="1">
    <location>
        <begin position="1"/>
        <end position="13"/>
    </location>
</feature>
<reference evidence="2 3" key="1">
    <citation type="journal article" date="2023" name="bioRxiv">
        <title>Conserved and derived expression patterns and positive selection on dental genes reveal complex evolutionary context of ever-growing rodent molars.</title>
        <authorList>
            <person name="Calamari Z.T."/>
            <person name="Song A."/>
            <person name="Cohen E."/>
            <person name="Akter M."/>
            <person name="Roy R.D."/>
            <person name="Hallikas O."/>
            <person name="Christensen M.M."/>
            <person name="Li P."/>
            <person name="Marangoni P."/>
            <person name="Jernvall J."/>
            <person name="Klein O.D."/>
        </authorList>
    </citation>
    <scope>NUCLEOTIDE SEQUENCE [LARGE SCALE GENOMIC DNA]</scope>
    <source>
        <strain evidence="2">V071</strain>
    </source>
</reference>
<organism evidence="2 3">
    <name type="scientific">Myodes glareolus</name>
    <name type="common">Bank vole</name>
    <name type="synonym">Clethrionomys glareolus</name>
    <dbReference type="NCBI Taxonomy" id="447135"/>
    <lineage>
        <taxon>Eukaryota</taxon>
        <taxon>Metazoa</taxon>
        <taxon>Chordata</taxon>
        <taxon>Craniata</taxon>
        <taxon>Vertebrata</taxon>
        <taxon>Euteleostomi</taxon>
        <taxon>Mammalia</taxon>
        <taxon>Eutheria</taxon>
        <taxon>Euarchontoglires</taxon>
        <taxon>Glires</taxon>
        <taxon>Rodentia</taxon>
        <taxon>Myomorpha</taxon>
        <taxon>Muroidea</taxon>
        <taxon>Cricetidae</taxon>
        <taxon>Arvicolinae</taxon>
        <taxon>Myodes</taxon>
    </lineage>
</organism>
<feature type="region of interest" description="Disordered" evidence="1">
    <location>
        <begin position="1"/>
        <end position="24"/>
    </location>
</feature>
<dbReference type="AlphaFoldDB" id="A0AAW0HWW8"/>
<keyword evidence="3" id="KW-1185">Reference proteome</keyword>
<dbReference type="PANTHER" id="PTHR37455">
    <property type="entry name" value="GENE, 27021-RELATED"/>
    <property type="match status" value="1"/>
</dbReference>
<dbReference type="Pfam" id="PF15366">
    <property type="entry name" value="DUF4597"/>
    <property type="match status" value="1"/>
</dbReference>
<evidence type="ECO:0000313" key="2">
    <source>
        <dbReference type="EMBL" id="KAK7806705.1"/>
    </source>
</evidence>
<evidence type="ECO:0000313" key="3">
    <source>
        <dbReference type="Proteomes" id="UP001488838"/>
    </source>
</evidence>
<dbReference type="InterPro" id="IPR027864">
    <property type="entry name" value="DUF4597"/>
</dbReference>
<accession>A0AAW0HWW8</accession>
<gene>
    <name evidence="2" type="ORF">U0070_005366</name>
</gene>
<comment type="caution">
    <text evidence="2">The sequence shown here is derived from an EMBL/GenBank/DDBJ whole genome shotgun (WGS) entry which is preliminary data.</text>
</comment>
<dbReference type="PANTHER" id="PTHR37455:SF1">
    <property type="entry name" value="SIMILAR TO 1190005I06RIK PROTEIN"/>
    <property type="match status" value="1"/>
</dbReference>
<protein>
    <submittedName>
        <fullName evidence="2">Uncharacterized protein</fullName>
    </submittedName>
</protein>
<evidence type="ECO:0000256" key="1">
    <source>
        <dbReference type="SAM" id="MobiDB-lite"/>
    </source>
</evidence>
<name>A0AAW0HWW8_MYOGA</name>
<dbReference type="Proteomes" id="UP001488838">
    <property type="component" value="Unassembled WGS sequence"/>
</dbReference>